<dbReference type="RefSeq" id="WP_108908486.1">
    <property type="nucleotide sequence ID" value="NZ_CP029188.1"/>
</dbReference>
<dbReference type="OrthoDB" id="4325152at2"/>
<keyword evidence="2" id="KW-1185">Reference proteome</keyword>
<sequence>MSTAPEPTVTPSLAALSRAVDELCALPKEQMGASRKKHLRALEGAFQRAVNGFGLTPDAYDDLASLLAPDSVAEFLRLAARGLIRGDGKTEPESDAQIRARIRAMEIVAEHTRTPFMRPEMPPAPQPAPVVPPVTRALLLEHFKGQVERSISEPFRVRFLAMYGVVLDTAASSGTLAGQHVAHLARDLSTLRLQRPRGGRQTTEPPVEEWELSPATRDALAAYLPLRDQLTKPLEHPVKHLWVSLEHNNRRLPDGDVVQDPPGLPLRPRGVQRVFARAAQVLNEEMEKLLAERNAPQVGTAVPEWTPMPTRLEPLRRAVEDELRQREEEQGGVHQVIVLRGRTS</sequence>
<dbReference type="EMBL" id="CP029188">
    <property type="protein sequence ID" value="AWI32618.1"/>
    <property type="molecule type" value="Genomic_DNA"/>
</dbReference>
<dbReference type="Proteomes" id="UP000244900">
    <property type="component" value="Chromosome"/>
</dbReference>
<accession>A0A2S1T1T9</accession>
<proteinExistence type="predicted"/>
<reference evidence="1 2" key="1">
    <citation type="submission" date="2018-05" db="EMBL/GenBank/DDBJ databases">
        <title>Complete genome sequence of sponge-derived Streptomyces sp. HNM0039.</title>
        <authorList>
            <person name="Huang X."/>
            <person name="Zhou S."/>
        </authorList>
    </citation>
    <scope>NUCLEOTIDE SEQUENCE [LARGE SCALE GENOMIC DNA]</scope>
    <source>
        <strain evidence="1 2">HNM0039</strain>
    </source>
</reference>
<dbReference type="KEGG" id="stir:DDW44_30320"/>
<protein>
    <submittedName>
        <fullName evidence="1">Uncharacterized protein</fullName>
    </submittedName>
</protein>
<organism evidence="1 2">
    <name type="scientific">Streptomyces tirandamycinicus</name>
    <dbReference type="NCBI Taxonomy" id="2174846"/>
    <lineage>
        <taxon>Bacteria</taxon>
        <taxon>Bacillati</taxon>
        <taxon>Actinomycetota</taxon>
        <taxon>Actinomycetes</taxon>
        <taxon>Kitasatosporales</taxon>
        <taxon>Streptomycetaceae</taxon>
        <taxon>Streptomyces</taxon>
    </lineage>
</organism>
<evidence type="ECO:0000313" key="1">
    <source>
        <dbReference type="EMBL" id="AWI32618.1"/>
    </source>
</evidence>
<evidence type="ECO:0000313" key="2">
    <source>
        <dbReference type="Proteomes" id="UP000244900"/>
    </source>
</evidence>
<name>A0A2S1T1T9_9ACTN</name>
<gene>
    <name evidence="1" type="ORF">DDW44_30320</name>
</gene>
<dbReference type="AlphaFoldDB" id="A0A2S1T1T9"/>